<dbReference type="PANTHER" id="PTHR30632:SF14">
    <property type="entry name" value="TUNGSTATE_MOLYBDATE_CHROMATE-BINDING PROTEIN MODA"/>
    <property type="match status" value="1"/>
</dbReference>
<dbReference type="AlphaFoldDB" id="A0A6C1B7P1"/>
<dbReference type="NCBIfam" id="TIGR01256">
    <property type="entry name" value="modA"/>
    <property type="match status" value="1"/>
</dbReference>
<dbReference type="RefSeq" id="WP_173768162.1">
    <property type="nucleotide sequence ID" value="NZ_CP048836.1"/>
</dbReference>
<evidence type="ECO:0000256" key="7">
    <source>
        <dbReference type="SAM" id="SignalP"/>
    </source>
</evidence>
<dbReference type="PIRSF" id="PIRSF004846">
    <property type="entry name" value="ModA"/>
    <property type="match status" value="1"/>
</dbReference>
<accession>A0A6C1B7P1</accession>
<name>A0A6C1B7P1_9RHOO</name>
<keyword evidence="2 6" id="KW-0500">Molybdenum</keyword>
<evidence type="ECO:0000256" key="1">
    <source>
        <dbReference type="ARBA" id="ARBA00009175"/>
    </source>
</evidence>
<dbReference type="PANTHER" id="PTHR30632">
    <property type="entry name" value="MOLYBDATE-BINDING PERIPLASMIC PROTEIN"/>
    <property type="match status" value="1"/>
</dbReference>
<keyword evidence="4 7" id="KW-0732">Signal</keyword>
<dbReference type="EMBL" id="CP048836">
    <property type="protein sequence ID" value="QID19497.1"/>
    <property type="molecule type" value="Genomic_DNA"/>
</dbReference>
<dbReference type="InterPro" id="IPR044084">
    <property type="entry name" value="AvModA-like_subst-bd"/>
</dbReference>
<evidence type="ECO:0000313" key="8">
    <source>
        <dbReference type="EMBL" id="QID19497.1"/>
    </source>
</evidence>
<dbReference type="GO" id="GO:1901359">
    <property type="term" value="F:tungstate binding"/>
    <property type="evidence" value="ECO:0007669"/>
    <property type="project" value="UniProtKB-ARBA"/>
</dbReference>
<feature type="signal peptide" evidence="7">
    <location>
        <begin position="1"/>
        <end position="21"/>
    </location>
</feature>
<dbReference type="Gene3D" id="3.40.190.10">
    <property type="entry name" value="Periplasmic binding protein-like II"/>
    <property type="match status" value="2"/>
</dbReference>
<organism evidence="8 9">
    <name type="scientific">Nitrogeniibacter mangrovi</name>
    <dbReference type="NCBI Taxonomy" id="2016596"/>
    <lineage>
        <taxon>Bacteria</taxon>
        <taxon>Pseudomonadati</taxon>
        <taxon>Pseudomonadota</taxon>
        <taxon>Betaproteobacteria</taxon>
        <taxon>Rhodocyclales</taxon>
        <taxon>Zoogloeaceae</taxon>
        <taxon>Nitrogeniibacter</taxon>
    </lineage>
</organism>
<comment type="subunit">
    <text evidence="5">The complex is composed of two ATP-binding proteins (ModC), two transmembrane proteins (ModB) and a solute-binding protein (ModA).</text>
</comment>
<dbReference type="Proteomes" id="UP000501991">
    <property type="component" value="Chromosome"/>
</dbReference>
<dbReference type="InterPro" id="IPR050682">
    <property type="entry name" value="ModA/WtpA"/>
</dbReference>
<evidence type="ECO:0000256" key="6">
    <source>
        <dbReference type="PIRSR" id="PIRSR004846-1"/>
    </source>
</evidence>
<dbReference type="InterPro" id="IPR005950">
    <property type="entry name" value="ModA"/>
</dbReference>
<keyword evidence="3 6" id="KW-0479">Metal-binding</keyword>
<dbReference type="GO" id="GO:0046872">
    <property type="term" value="F:metal ion binding"/>
    <property type="evidence" value="ECO:0007669"/>
    <property type="project" value="UniProtKB-KW"/>
</dbReference>
<gene>
    <name evidence="8" type="primary">modA</name>
    <name evidence="8" type="ORF">G3580_18860</name>
</gene>
<dbReference type="Pfam" id="PF13531">
    <property type="entry name" value="SBP_bac_11"/>
    <property type="match status" value="1"/>
</dbReference>
<feature type="chain" id="PRO_5025629854" evidence="7">
    <location>
        <begin position="22"/>
        <end position="250"/>
    </location>
</feature>
<feature type="binding site" evidence="6">
    <location>
        <position position="166"/>
    </location>
    <ligand>
        <name>molybdate</name>
        <dbReference type="ChEBI" id="CHEBI:36264"/>
    </ligand>
</feature>
<dbReference type="CDD" id="cd13539">
    <property type="entry name" value="PBP2_AvModA"/>
    <property type="match status" value="1"/>
</dbReference>
<protein>
    <submittedName>
        <fullName evidence="8">Molybdate ABC transporter substrate-binding protein</fullName>
    </submittedName>
</protein>
<proteinExistence type="inferred from homology"/>
<evidence type="ECO:0000256" key="4">
    <source>
        <dbReference type="ARBA" id="ARBA00022729"/>
    </source>
</evidence>
<keyword evidence="9" id="KW-1185">Reference proteome</keyword>
<dbReference type="FunFam" id="3.40.190.10:FF:000035">
    <property type="entry name" value="Molybdate ABC transporter substrate-binding protein"/>
    <property type="match status" value="1"/>
</dbReference>
<feature type="binding site" evidence="6">
    <location>
        <position position="58"/>
    </location>
    <ligand>
        <name>molybdate</name>
        <dbReference type="ChEBI" id="CHEBI:36264"/>
    </ligand>
</feature>
<evidence type="ECO:0000313" key="9">
    <source>
        <dbReference type="Proteomes" id="UP000501991"/>
    </source>
</evidence>
<dbReference type="GO" id="GO:0015689">
    <property type="term" value="P:molybdate ion transport"/>
    <property type="evidence" value="ECO:0007669"/>
    <property type="project" value="InterPro"/>
</dbReference>
<dbReference type="SUPFAM" id="SSF53850">
    <property type="entry name" value="Periplasmic binding protein-like II"/>
    <property type="match status" value="1"/>
</dbReference>
<evidence type="ECO:0000256" key="3">
    <source>
        <dbReference type="ARBA" id="ARBA00022723"/>
    </source>
</evidence>
<dbReference type="KEGG" id="azq:G3580_18860"/>
<reference evidence="8 9" key="1">
    <citation type="submission" date="2020-02" db="EMBL/GenBank/DDBJ databases">
        <title>Nitrogenibacter mangrovi gen. nov., sp. nov. isolated from mangrove sediment, a denitrifying betaproteobacterium.</title>
        <authorList>
            <person name="Liao H."/>
            <person name="Tian Y."/>
        </authorList>
    </citation>
    <scope>NUCLEOTIDE SEQUENCE [LARGE SCALE GENOMIC DNA]</scope>
    <source>
        <strain evidence="8 9">M9-3-2</strain>
    </source>
</reference>
<sequence length="250" mass="26481">MRPRLTLLLSATLLAALPAHADTVAVAVAANFTAPMQQIARAFEADTGHTAQLSFGSTGKLYAQIANGGPFDVFLAADRARPEKLEADGIGVPGTRFTYAVGRLVLWSPEPGMVDAQGRVLATGRFRHLAIANPKTAPYGAAALEVMDKLGVRKPLEARIVRGENIAQAWQFVATGNAELGFVAASQLFRDGQPLGGSRWDVPTGLYTPIRQDAIMLRRGADNAAATALIAYLKSDAAAKIIQAYGYGLH</sequence>
<dbReference type="GO" id="GO:0030973">
    <property type="term" value="F:molybdate ion binding"/>
    <property type="evidence" value="ECO:0007669"/>
    <property type="project" value="InterPro"/>
</dbReference>
<evidence type="ECO:0000256" key="2">
    <source>
        <dbReference type="ARBA" id="ARBA00022505"/>
    </source>
</evidence>
<evidence type="ECO:0000256" key="5">
    <source>
        <dbReference type="ARBA" id="ARBA00062515"/>
    </source>
</evidence>
<comment type="similarity">
    <text evidence="1">Belongs to the bacterial solute-binding protein ModA family.</text>
</comment>